<evidence type="ECO:0000313" key="3">
    <source>
        <dbReference type="EMBL" id="WVZ75548.1"/>
    </source>
</evidence>
<keyword evidence="4" id="KW-1185">Reference proteome</keyword>
<feature type="region of interest" description="Disordered" evidence="1">
    <location>
        <begin position="144"/>
        <end position="172"/>
    </location>
</feature>
<evidence type="ECO:0000313" key="4">
    <source>
        <dbReference type="Proteomes" id="UP001341281"/>
    </source>
</evidence>
<reference evidence="3 4" key="1">
    <citation type="submission" date="2024-02" db="EMBL/GenBank/DDBJ databases">
        <title>High-quality chromosome-scale genome assembly of Pensacola bahiagrass (Paspalum notatum Flugge var. saurae).</title>
        <authorList>
            <person name="Vega J.M."/>
            <person name="Podio M."/>
            <person name="Orjuela J."/>
            <person name="Siena L.A."/>
            <person name="Pessino S.C."/>
            <person name="Combes M.C."/>
            <person name="Mariac C."/>
            <person name="Albertini E."/>
            <person name="Pupilli F."/>
            <person name="Ortiz J.P.A."/>
            <person name="Leblanc O."/>
        </authorList>
    </citation>
    <scope>NUCLEOTIDE SEQUENCE [LARGE SCALE GENOMIC DNA]</scope>
    <source>
        <strain evidence="3">R1</strain>
        <tissue evidence="3">Leaf</tissue>
    </source>
</reference>
<gene>
    <name evidence="3" type="ORF">U9M48_023588</name>
</gene>
<evidence type="ECO:0000256" key="1">
    <source>
        <dbReference type="SAM" id="MobiDB-lite"/>
    </source>
</evidence>
<proteinExistence type="predicted"/>
<name>A0AAQ3TKQ1_PASNO</name>
<feature type="compositionally biased region" description="Polar residues" evidence="1">
    <location>
        <begin position="161"/>
        <end position="172"/>
    </location>
</feature>
<dbReference type="AlphaFoldDB" id="A0AAQ3TKQ1"/>
<dbReference type="EMBL" id="CP144749">
    <property type="protein sequence ID" value="WVZ75548.1"/>
    <property type="molecule type" value="Genomic_DNA"/>
</dbReference>
<feature type="domain" description="Reverse transcriptase Ty1/copia-type" evidence="2">
    <location>
        <begin position="2"/>
        <end position="130"/>
    </location>
</feature>
<dbReference type="InterPro" id="IPR013103">
    <property type="entry name" value="RVT_2"/>
</dbReference>
<sequence>MGTKWVFKNKQGENGMVVRNKARLIAQDFCQKEGIDYEETFAPVAHLEAIRILLAFVASKGFKLQQMDVKSAFLNGYIEEEVYVRQPLGFESAKFPDQQAPRDWYARLKSFLLKYGFVMGSVDKTLFLLSHGVSLRRVSWVSSSSSSGYRSSKALKEPSSIKPSTQGHSQEV</sequence>
<accession>A0AAQ3TKQ1</accession>
<protein>
    <recommendedName>
        <fullName evidence="2">Reverse transcriptase Ty1/copia-type domain-containing protein</fullName>
    </recommendedName>
</protein>
<dbReference type="Pfam" id="PF07727">
    <property type="entry name" value="RVT_2"/>
    <property type="match status" value="1"/>
</dbReference>
<organism evidence="3 4">
    <name type="scientific">Paspalum notatum var. saurae</name>
    <dbReference type="NCBI Taxonomy" id="547442"/>
    <lineage>
        <taxon>Eukaryota</taxon>
        <taxon>Viridiplantae</taxon>
        <taxon>Streptophyta</taxon>
        <taxon>Embryophyta</taxon>
        <taxon>Tracheophyta</taxon>
        <taxon>Spermatophyta</taxon>
        <taxon>Magnoliopsida</taxon>
        <taxon>Liliopsida</taxon>
        <taxon>Poales</taxon>
        <taxon>Poaceae</taxon>
        <taxon>PACMAD clade</taxon>
        <taxon>Panicoideae</taxon>
        <taxon>Andropogonodae</taxon>
        <taxon>Paspaleae</taxon>
        <taxon>Paspalinae</taxon>
        <taxon>Paspalum</taxon>
    </lineage>
</organism>
<evidence type="ECO:0000259" key="2">
    <source>
        <dbReference type="Pfam" id="PF07727"/>
    </source>
</evidence>
<dbReference type="Proteomes" id="UP001341281">
    <property type="component" value="Chromosome 05"/>
</dbReference>